<accession>A0A9X6FKZ1</accession>
<reference evidence="1 2" key="1">
    <citation type="submission" date="2016-10" db="EMBL/GenBank/DDBJ databases">
        <title>Comparative genomics of Bacillus thuringiensis reveals a path to pathogens against multiple invertebrate hosts.</title>
        <authorList>
            <person name="Zheng J."/>
            <person name="Gao Q."/>
            <person name="Liu H."/>
            <person name="Peng D."/>
            <person name="Ruan L."/>
            <person name="Sun M."/>
        </authorList>
    </citation>
    <scope>NUCLEOTIDE SEQUENCE [LARGE SCALE GENOMIC DNA]</scope>
    <source>
        <strain evidence="1">BGSC 4I4</strain>
    </source>
</reference>
<proteinExistence type="predicted"/>
<comment type="caution">
    <text evidence="1">The sequence shown here is derived from an EMBL/GenBank/DDBJ whole genome shotgun (WGS) entry which is preliminary data.</text>
</comment>
<gene>
    <name evidence="1" type="ORF">BK754_17740</name>
</gene>
<evidence type="ECO:0000313" key="1">
    <source>
        <dbReference type="EMBL" id="OTY92896.1"/>
    </source>
</evidence>
<sequence>MSDFIQSIVSSNKLIPRSDILILIVITSEVSLMMINKRRQLASFIFPSIFWFFNNLNFYL</sequence>
<dbReference type="AlphaFoldDB" id="A0A9X6FKZ1"/>
<name>A0A9X6FKZ1_BACTU</name>
<dbReference type="EMBL" id="NFDT01000136">
    <property type="protein sequence ID" value="OTY92896.1"/>
    <property type="molecule type" value="Genomic_DNA"/>
</dbReference>
<dbReference type="Proteomes" id="UP000194882">
    <property type="component" value="Unassembled WGS sequence"/>
</dbReference>
<organism evidence="1 2">
    <name type="scientific">Bacillus thuringiensis serovar subtoxicus</name>
    <dbReference type="NCBI Taxonomy" id="475791"/>
    <lineage>
        <taxon>Bacteria</taxon>
        <taxon>Bacillati</taxon>
        <taxon>Bacillota</taxon>
        <taxon>Bacilli</taxon>
        <taxon>Bacillales</taxon>
        <taxon>Bacillaceae</taxon>
        <taxon>Bacillus</taxon>
        <taxon>Bacillus cereus group</taxon>
    </lineage>
</organism>
<evidence type="ECO:0000313" key="2">
    <source>
        <dbReference type="Proteomes" id="UP000194882"/>
    </source>
</evidence>
<protein>
    <submittedName>
        <fullName evidence="1">Uncharacterized protein</fullName>
    </submittedName>
</protein>